<evidence type="ECO:0000256" key="7">
    <source>
        <dbReference type="ARBA" id="ARBA00023204"/>
    </source>
</evidence>
<evidence type="ECO:0000256" key="6">
    <source>
        <dbReference type="ARBA" id="ARBA00022840"/>
    </source>
</evidence>
<dbReference type="GO" id="GO:0006281">
    <property type="term" value="P:DNA repair"/>
    <property type="evidence" value="ECO:0007669"/>
    <property type="project" value="UniProtKB-KW"/>
</dbReference>
<feature type="domain" description="RecF/RecN/SMC N-terminal" evidence="11">
    <location>
        <begin position="2"/>
        <end position="507"/>
    </location>
</feature>
<dbReference type="InterPro" id="IPR004604">
    <property type="entry name" value="DNA_recomb/repair_RecN"/>
</dbReference>
<keyword evidence="5 9" id="KW-0227">DNA damage</keyword>
<dbReference type="eggNOG" id="COG0497">
    <property type="taxonomic scope" value="Bacteria"/>
</dbReference>
<dbReference type="GO" id="GO:0005524">
    <property type="term" value="F:ATP binding"/>
    <property type="evidence" value="ECO:0007669"/>
    <property type="project" value="UniProtKB-KW"/>
</dbReference>
<name>I3ZX77_ORNRL</name>
<evidence type="ECO:0000256" key="3">
    <source>
        <dbReference type="ARBA" id="ARBA00021315"/>
    </source>
</evidence>
<evidence type="ECO:0000256" key="1">
    <source>
        <dbReference type="ARBA" id="ARBA00003618"/>
    </source>
</evidence>
<protein>
    <recommendedName>
        <fullName evidence="3 9">DNA repair protein RecN</fullName>
    </recommendedName>
    <alternativeName>
        <fullName evidence="8 9">Recombination protein N</fullName>
    </alternativeName>
</protein>
<evidence type="ECO:0000256" key="8">
    <source>
        <dbReference type="ARBA" id="ARBA00033408"/>
    </source>
</evidence>
<feature type="coiled-coil region" evidence="10">
    <location>
        <begin position="260"/>
        <end position="287"/>
    </location>
</feature>
<evidence type="ECO:0000256" key="10">
    <source>
        <dbReference type="SAM" id="Coils"/>
    </source>
</evidence>
<keyword evidence="4" id="KW-0547">Nucleotide-binding</keyword>
<dbReference type="HOGENOM" id="CLU_018297_3_1_10"/>
<dbReference type="SUPFAM" id="SSF52540">
    <property type="entry name" value="P-loop containing nucleoside triphosphate hydrolases"/>
    <property type="match status" value="1"/>
</dbReference>
<dbReference type="GO" id="GO:0043590">
    <property type="term" value="C:bacterial nucleoid"/>
    <property type="evidence" value="ECO:0007669"/>
    <property type="project" value="TreeGrafter"/>
</dbReference>
<dbReference type="PIRSF" id="PIRSF003128">
    <property type="entry name" value="RecN"/>
    <property type="match status" value="1"/>
</dbReference>
<keyword evidence="6" id="KW-0067">ATP-binding</keyword>
<dbReference type="Proteomes" id="UP000006051">
    <property type="component" value="Chromosome"/>
</dbReference>
<keyword evidence="13" id="KW-1185">Reference proteome</keyword>
<keyword evidence="10" id="KW-0175">Coiled coil</keyword>
<organism evidence="12 13">
    <name type="scientific">Ornithobacterium rhinotracheale (strain ATCC 51463 / DSM 15997 / CCUG 23171 / CIP 104009 / LMG 9086)</name>
    <dbReference type="NCBI Taxonomy" id="867902"/>
    <lineage>
        <taxon>Bacteria</taxon>
        <taxon>Pseudomonadati</taxon>
        <taxon>Bacteroidota</taxon>
        <taxon>Flavobacteriia</taxon>
        <taxon>Flavobacteriales</taxon>
        <taxon>Weeksellaceae</taxon>
        <taxon>Ornithobacterium</taxon>
    </lineage>
</organism>
<dbReference type="PANTHER" id="PTHR11059">
    <property type="entry name" value="DNA REPAIR PROTEIN RECN"/>
    <property type="match status" value="1"/>
</dbReference>
<dbReference type="InterPro" id="IPR003395">
    <property type="entry name" value="RecF/RecN/SMC_N"/>
</dbReference>
<dbReference type="PANTHER" id="PTHR11059:SF0">
    <property type="entry name" value="DNA REPAIR PROTEIN RECN"/>
    <property type="match status" value="1"/>
</dbReference>
<feature type="coiled-coil region" evidence="10">
    <location>
        <begin position="148"/>
        <end position="185"/>
    </location>
</feature>
<dbReference type="GO" id="GO:0006310">
    <property type="term" value="P:DNA recombination"/>
    <property type="evidence" value="ECO:0007669"/>
    <property type="project" value="InterPro"/>
</dbReference>
<dbReference type="PATRIC" id="fig|867902.3.peg.81"/>
<evidence type="ECO:0000256" key="2">
    <source>
        <dbReference type="ARBA" id="ARBA00009441"/>
    </source>
</evidence>
<dbReference type="CDD" id="cd03241">
    <property type="entry name" value="ABC_RecN"/>
    <property type="match status" value="2"/>
</dbReference>
<dbReference type="GeneID" id="71568365"/>
<evidence type="ECO:0000256" key="9">
    <source>
        <dbReference type="PIRNR" id="PIRNR003128"/>
    </source>
</evidence>
<gene>
    <name evidence="12" type="ordered locus">Ornrh_0082</name>
</gene>
<comment type="function">
    <text evidence="1 9">May be involved in recombinational repair of damaged DNA.</text>
</comment>
<sequence>MLKHLSIHNYALINDLELNLDKGLSIITGETGAGKSILLGALRLVLGERADLKSIKNTDEKCVVEAVFDVKNLGLEAFFETHDLDYEDETILRREILVSGKSRAFVNDVPTTLKVMEELSAHLIDVHSQFQTADIITQEFQYEWIDAVAKNQKLVEEFQQKLKILKAKNRELNEILARQAEFQKEKDYYDFIFNELDAADLDNLNPEELEQQQYLLENAEEVAGKLGQSIELMSAEPSGILSLLNELKAQSKVFADYFSNEDLASRIESLEIEAKDIFSEIDRYTDNVEPDPIALAEIQGKLNIYHNLLQKHHCANIEELRSFKSEIEQKLLQEASASGDVVALKNEIKKITEQLNAEAKTLHDRREKVIPKIQKEILETLSVLGMQNSEIQINLSPSEDFNPFGKEELSLLFTANKGTQLKTLEKSVSGGERSRLMLAVKRSLALHKTLPTLILDEIDTGVSGKIAGEMGKIMKQMGENLQVISITHLPQVAAKGNAHYKVSKSEKEGATQTEIHKLNEEERLNEIAQMISGADITEAAKAQAQALLD</sequence>
<evidence type="ECO:0000256" key="5">
    <source>
        <dbReference type="ARBA" id="ARBA00022763"/>
    </source>
</evidence>
<evidence type="ECO:0000313" key="12">
    <source>
        <dbReference type="EMBL" id="AFL96311.1"/>
    </source>
</evidence>
<dbReference type="RefSeq" id="WP_014789941.1">
    <property type="nucleotide sequence ID" value="NC_018016.1"/>
</dbReference>
<evidence type="ECO:0000313" key="13">
    <source>
        <dbReference type="Proteomes" id="UP000006051"/>
    </source>
</evidence>
<accession>I3ZX77</accession>
<comment type="similarity">
    <text evidence="2 9">Belongs to the RecN family.</text>
</comment>
<dbReference type="STRING" id="867902.Ornrh_0082"/>
<dbReference type="GeneID" id="97256859"/>
<dbReference type="AlphaFoldDB" id="I3ZX77"/>
<dbReference type="Gene3D" id="3.40.50.300">
    <property type="entry name" value="P-loop containing nucleotide triphosphate hydrolases"/>
    <property type="match status" value="2"/>
</dbReference>
<evidence type="ECO:0000259" key="11">
    <source>
        <dbReference type="Pfam" id="PF02463"/>
    </source>
</evidence>
<evidence type="ECO:0000256" key="4">
    <source>
        <dbReference type="ARBA" id="ARBA00022741"/>
    </source>
</evidence>
<dbReference type="GO" id="GO:0009432">
    <property type="term" value="P:SOS response"/>
    <property type="evidence" value="ECO:0007669"/>
    <property type="project" value="TreeGrafter"/>
</dbReference>
<reference evidence="12 13" key="1">
    <citation type="submission" date="2012-06" db="EMBL/GenBank/DDBJ databases">
        <title>The complete genome of Ornithobacterium rhinotracheale DSM 15997.</title>
        <authorList>
            <consortium name="US DOE Joint Genome Institute (JGI-PGF)"/>
            <person name="Lucas S."/>
            <person name="Copeland A."/>
            <person name="Lapidus A."/>
            <person name="Goodwin L."/>
            <person name="Pitluck S."/>
            <person name="Peters L."/>
            <person name="Mikhailova N."/>
            <person name="Teshima H."/>
            <person name="Kyrpides N."/>
            <person name="Mavromatis K."/>
            <person name="Pagani I."/>
            <person name="Ivanova N."/>
            <person name="Ovchinnikova G."/>
            <person name="Zeytun A."/>
            <person name="Detter J.C."/>
            <person name="Han C."/>
            <person name="Land M."/>
            <person name="Hauser L."/>
            <person name="Markowitz V."/>
            <person name="Cheng J.-F."/>
            <person name="Hugenholtz P."/>
            <person name="Woyke T."/>
            <person name="Wu D."/>
            <person name="Lang E."/>
            <person name="Kopitz M."/>
            <person name="Brambilla E."/>
            <person name="Klenk H.-P."/>
            <person name="Eisen J.A."/>
        </authorList>
    </citation>
    <scope>NUCLEOTIDE SEQUENCE [LARGE SCALE GENOMIC DNA]</scope>
    <source>
        <strain evidence="13">ATCC 51463 / DSM 15997 / CCUG 23171 / LMG 9086</strain>
    </source>
</reference>
<dbReference type="KEGG" id="orh:Ornrh_0082"/>
<dbReference type="InterPro" id="IPR027417">
    <property type="entry name" value="P-loop_NTPase"/>
</dbReference>
<dbReference type="Pfam" id="PF02463">
    <property type="entry name" value="SMC_N"/>
    <property type="match status" value="1"/>
</dbReference>
<proteinExistence type="inferred from homology"/>
<keyword evidence="7 9" id="KW-0234">DNA repair</keyword>
<dbReference type="EMBL" id="CP003283">
    <property type="protein sequence ID" value="AFL96311.1"/>
    <property type="molecule type" value="Genomic_DNA"/>
</dbReference>